<name>A0AAX4PKQ5_9CHLO</name>
<feature type="compositionally biased region" description="Basic and acidic residues" evidence="5">
    <location>
        <begin position="257"/>
        <end position="269"/>
    </location>
</feature>
<gene>
    <name evidence="7" type="ORF">HKI87_16g83010</name>
</gene>
<feature type="compositionally biased region" description="Basic and acidic residues" evidence="5">
    <location>
        <begin position="339"/>
        <end position="370"/>
    </location>
</feature>
<dbReference type="AlphaFoldDB" id="A0AAX4PKQ5"/>
<keyword evidence="8" id="KW-1185">Reference proteome</keyword>
<dbReference type="GO" id="GO:0005856">
    <property type="term" value="C:cytoskeleton"/>
    <property type="evidence" value="ECO:0007669"/>
    <property type="project" value="UniProtKB-SubCell"/>
</dbReference>
<evidence type="ECO:0000256" key="2">
    <source>
        <dbReference type="ARBA" id="ARBA00005885"/>
    </source>
</evidence>
<feature type="domain" description="TPX2 C-terminal" evidence="6">
    <location>
        <begin position="322"/>
        <end position="388"/>
    </location>
</feature>
<feature type="compositionally biased region" description="Polar residues" evidence="5">
    <location>
        <begin position="292"/>
        <end position="319"/>
    </location>
</feature>
<dbReference type="InterPro" id="IPR027329">
    <property type="entry name" value="TPX2_C"/>
</dbReference>
<feature type="compositionally biased region" description="Basic and acidic residues" evidence="5">
    <location>
        <begin position="176"/>
        <end position="201"/>
    </location>
</feature>
<reference evidence="7 8" key="1">
    <citation type="submission" date="2024-03" db="EMBL/GenBank/DDBJ databases">
        <title>Complete genome sequence of the green alga Chloropicon roscoffensis RCC1871.</title>
        <authorList>
            <person name="Lemieux C."/>
            <person name="Pombert J.-F."/>
            <person name="Otis C."/>
            <person name="Turmel M."/>
        </authorList>
    </citation>
    <scope>NUCLEOTIDE SEQUENCE [LARGE SCALE GENOMIC DNA]</scope>
    <source>
        <strain evidence="7 8">RCC1871</strain>
    </source>
</reference>
<evidence type="ECO:0000256" key="5">
    <source>
        <dbReference type="SAM" id="MobiDB-lite"/>
    </source>
</evidence>
<feature type="region of interest" description="Disordered" evidence="5">
    <location>
        <begin position="158"/>
        <end position="201"/>
    </location>
</feature>
<accession>A0AAX4PKQ5</accession>
<evidence type="ECO:0000256" key="4">
    <source>
        <dbReference type="ARBA" id="ARBA00023212"/>
    </source>
</evidence>
<feature type="compositionally biased region" description="Basic and acidic residues" evidence="5">
    <location>
        <begin position="402"/>
        <end position="437"/>
    </location>
</feature>
<feature type="region of interest" description="Disordered" evidence="5">
    <location>
        <begin position="213"/>
        <end position="237"/>
    </location>
</feature>
<keyword evidence="4" id="KW-0206">Cytoskeleton</keyword>
<comment type="similarity">
    <text evidence="2">Belongs to the TPX2 family.</text>
</comment>
<comment type="subcellular location">
    <subcellularLocation>
        <location evidence="1">Cytoplasm</location>
        <location evidence="1">Cytoskeleton</location>
    </subcellularLocation>
</comment>
<dbReference type="EMBL" id="CP151516">
    <property type="protein sequence ID" value="WZN66731.1"/>
    <property type="molecule type" value="Genomic_DNA"/>
</dbReference>
<organism evidence="7 8">
    <name type="scientific">Chloropicon roscoffensis</name>
    <dbReference type="NCBI Taxonomy" id="1461544"/>
    <lineage>
        <taxon>Eukaryota</taxon>
        <taxon>Viridiplantae</taxon>
        <taxon>Chlorophyta</taxon>
        <taxon>Chloropicophyceae</taxon>
        <taxon>Chloropicales</taxon>
        <taxon>Chloropicaceae</taxon>
        <taxon>Chloropicon</taxon>
    </lineage>
</organism>
<evidence type="ECO:0000313" key="7">
    <source>
        <dbReference type="EMBL" id="WZN66731.1"/>
    </source>
</evidence>
<feature type="region of interest" description="Disordered" evidence="5">
    <location>
        <begin position="339"/>
        <end position="467"/>
    </location>
</feature>
<feature type="domain" description="TPX2 C-terminal" evidence="6">
    <location>
        <begin position="404"/>
        <end position="456"/>
    </location>
</feature>
<sequence>MNSEEGASTLSRNALRRGLRHAVAETTHLEHERAHLFEEVEANALDLYAVVQMGDRLVELMEKLGCDYETCEKLHHYCCQEYSKALSVATGERYCVAPTLNYIKWSATKRNEDKPGSVPATPRVASIPKMRSLGNTPVSVGDGAVVALGEEDVPDVASSALSPLAKPPRLSTEAAYNKKMERKQEREERDAEELQRAREEDRVRKERLFKLALRGPKARRPASASPKLQNRGPRKLNIDVAMEARAERKTELLVKGEIESRRARQEAKEKKARLKTIALRGPAVQPRPQRPKSASPQSYADLQSPNRYVPSTSNIQAYQPATDERARQRAKFEEYLKEKESLEAAQERERRVLEEKEEERRVKELRKSMEFKASPLPDLKSRKFSPKNLHYLEPPKPGTVPVREHVRQREEAKAEARRMEEEKRRQREKEEAAELRKAMGSFRARKMPDFSKKPFSPVLASNRNNKT</sequence>
<dbReference type="Proteomes" id="UP001472866">
    <property type="component" value="Chromosome 16"/>
</dbReference>
<keyword evidence="3" id="KW-0963">Cytoplasm</keyword>
<evidence type="ECO:0000256" key="1">
    <source>
        <dbReference type="ARBA" id="ARBA00004245"/>
    </source>
</evidence>
<dbReference type="Pfam" id="PF06886">
    <property type="entry name" value="TPX2"/>
    <property type="match status" value="2"/>
</dbReference>
<evidence type="ECO:0000256" key="3">
    <source>
        <dbReference type="ARBA" id="ARBA00022490"/>
    </source>
</evidence>
<protein>
    <submittedName>
        <fullName evidence="7">TPX2 domain-containing protein</fullName>
    </submittedName>
</protein>
<evidence type="ECO:0000313" key="8">
    <source>
        <dbReference type="Proteomes" id="UP001472866"/>
    </source>
</evidence>
<evidence type="ECO:0000259" key="6">
    <source>
        <dbReference type="Pfam" id="PF06886"/>
    </source>
</evidence>
<proteinExistence type="inferred from homology"/>
<feature type="region of interest" description="Disordered" evidence="5">
    <location>
        <begin position="257"/>
        <end position="326"/>
    </location>
</feature>